<dbReference type="RefSeq" id="WP_379931566.1">
    <property type="nucleotide sequence ID" value="NZ_JBHTHY010000003.1"/>
</dbReference>
<keyword evidence="1" id="KW-0812">Transmembrane</keyword>
<keyword evidence="1" id="KW-0472">Membrane</keyword>
<evidence type="ECO:0000256" key="1">
    <source>
        <dbReference type="SAM" id="Phobius"/>
    </source>
</evidence>
<name>A0ABW3AZJ0_9FLAO</name>
<sequence length="185" mass="21478">MNNFEEIESNWKNQPEIKATEKGFKALLNRIRTIKNKQRITNIVLGSTVIILIGFFFYIAGFNDQQVVLGISLMIGSLLVRMLLEILSIRKLGKMNTLSRQTDFRNDLMVYYRCRKSVHFLWTPIIIGCYVVGFLILLPLFKANLSAGFYTYIVVSSIVLLIFFSVFIAKQIRNEIKELKRLQED</sequence>
<feature type="transmembrane region" description="Helical" evidence="1">
    <location>
        <begin position="40"/>
        <end position="60"/>
    </location>
</feature>
<keyword evidence="1" id="KW-1133">Transmembrane helix</keyword>
<evidence type="ECO:0000313" key="3">
    <source>
        <dbReference type="Proteomes" id="UP001597012"/>
    </source>
</evidence>
<feature type="transmembrane region" description="Helical" evidence="1">
    <location>
        <begin position="120"/>
        <end position="141"/>
    </location>
</feature>
<proteinExistence type="predicted"/>
<dbReference type="Proteomes" id="UP001597012">
    <property type="component" value="Unassembled WGS sequence"/>
</dbReference>
<feature type="transmembrane region" description="Helical" evidence="1">
    <location>
        <begin position="66"/>
        <end position="84"/>
    </location>
</feature>
<gene>
    <name evidence="2" type="ORF">ACFQZJ_00400</name>
</gene>
<accession>A0ABW3AZJ0</accession>
<protein>
    <recommendedName>
        <fullName evidence="4">DUF2975 domain-containing protein</fullName>
    </recommendedName>
</protein>
<organism evidence="2 3">
    <name type="scientific">Maribacter chungangensis</name>
    <dbReference type="NCBI Taxonomy" id="1069117"/>
    <lineage>
        <taxon>Bacteria</taxon>
        <taxon>Pseudomonadati</taxon>
        <taxon>Bacteroidota</taxon>
        <taxon>Flavobacteriia</taxon>
        <taxon>Flavobacteriales</taxon>
        <taxon>Flavobacteriaceae</taxon>
        <taxon>Maribacter</taxon>
    </lineage>
</organism>
<keyword evidence="3" id="KW-1185">Reference proteome</keyword>
<dbReference type="EMBL" id="JBHTHY010000003">
    <property type="protein sequence ID" value="MFD0795901.1"/>
    <property type="molecule type" value="Genomic_DNA"/>
</dbReference>
<evidence type="ECO:0008006" key="4">
    <source>
        <dbReference type="Google" id="ProtNLM"/>
    </source>
</evidence>
<reference evidence="3" key="1">
    <citation type="journal article" date="2019" name="Int. J. Syst. Evol. Microbiol.">
        <title>The Global Catalogue of Microorganisms (GCM) 10K type strain sequencing project: providing services to taxonomists for standard genome sequencing and annotation.</title>
        <authorList>
            <consortium name="The Broad Institute Genomics Platform"/>
            <consortium name="The Broad Institute Genome Sequencing Center for Infectious Disease"/>
            <person name="Wu L."/>
            <person name="Ma J."/>
        </authorList>
    </citation>
    <scope>NUCLEOTIDE SEQUENCE [LARGE SCALE GENOMIC DNA]</scope>
    <source>
        <strain evidence="3">CCUG 61948</strain>
    </source>
</reference>
<feature type="transmembrane region" description="Helical" evidence="1">
    <location>
        <begin position="147"/>
        <end position="169"/>
    </location>
</feature>
<comment type="caution">
    <text evidence="2">The sequence shown here is derived from an EMBL/GenBank/DDBJ whole genome shotgun (WGS) entry which is preliminary data.</text>
</comment>
<evidence type="ECO:0000313" key="2">
    <source>
        <dbReference type="EMBL" id="MFD0795901.1"/>
    </source>
</evidence>